<evidence type="ECO:0000313" key="3">
    <source>
        <dbReference type="Proteomes" id="UP000070133"/>
    </source>
</evidence>
<gene>
    <name evidence="2" type="ORF">AC578_7306</name>
</gene>
<name>A0A139HWS2_9PEZI</name>
<feature type="region of interest" description="Disordered" evidence="1">
    <location>
        <begin position="182"/>
        <end position="289"/>
    </location>
</feature>
<feature type="compositionally biased region" description="Pro residues" evidence="1">
    <location>
        <begin position="194"/>
        <end position="206"/>
    </location>
</feature>
<dbReference type="Proteomes" id="UP000070133">
    <property type="component" value="Unassembled WGS sequence"/>
</dbReference>
<sequence length="393" mass="43693">MSPLSLNTYRVPSKYFSADTLNNESSYTHVDVPPVKNDGPTLKPAAALLTVYANLTLGNVLRQSSDNPSARIDFKQVPSFQTDARSAAKKISKEEYDDPQELIEFGRMLKVPMRYGPDAWAFIMQKVGDKLERMGIWKHKAGQSIKKSLEIAVQTCLSEGRFGGDWDDVEGFEDDGIEEYGGARKRLSKSPRQQTPPAPRQQTPPTPRRRVSWRSDDGLEESEEDDRLPSPASLRRSSKSPRQQTPPAARRRSASRSVTPPDGADSASSDEGYGSDGSNHGHGNGIRGSAEVAKLRTEILRKVASKKDLEVAMAEGDVKVEALLADKTDEVREEVRRSVDKVSQRVKKLQGEVTDHGRRIESSEEGLLNLMEETKSDDYMALVARRLQALKRK</sequence>
<dbReference type="EMBL" id="LFZN01000004">
    <property type="protein sequence ID" value="KXT06898.1"/>
    <property type="molecule type" value="Genomic_DNA"/>
</dbReference>
<protein>
    <submittedName>
        <fullName evidence="2">Uncharacterized protein</fullName>
    </submittedName>
</protein>
<feature type="compositionally biased region" description="Low complexity" evidence="1">
    <location>
        <begin position="229"/>
        <end position="248"/>
    </location>
</feature>
<dbReference type="OrthoDB" id="10490003at2759"/>
<reference evidence="2 3" key="1">
    <citation type="submission" date="2015-07" db="EMBL/GenBank/DDBJ databases">
        <title>Comparative genomics of the Sigatoka disease complex on banana suggests a link between parallel evolutionary changes in Pseudocercospora fijiensis and Pseudocercospora eumusae and increased virulence on the banana host.</title>
        <authorList>
            <person name="Chang T.-C."/>
            <person name="Salvucci A."/>
            <person name="Crous P.W."/>
            <person name="Stergiopoulos I."/>
        </authorList>
    </citation>
    <scope>NUCLEOTIDE SEQUENCE [LARGE SCALE GENOMIC DNA]</scope>
    <source>
        <strain evidence="2 3">CBS 114824</strain>
    </source>
</reference>
<accession>A0A139HWS2</accession>
<dbReference type="AlphaFoldDB" id="A0A139HWS2"/>
<evidence type="ECO:0000313" key="2">
    <source>
        <dbReference type="EMBL" id="KXT06898.1"/>
    </source>
</evidence>
<organism evidence="2 3">
    <name type="scientific">Pseudocercospora eumusae</name>
    <dbReference type="NCBI Taxonomy" id="321146"/>
    <lineage>
        <taxon>Eukaryota</taxon>
        <taxon>Fungi</taxon>
        <taxon>Dikarya</taxon>
        <taxon>Ascomycota</taxon>
        <taxon>Pezizomycotina</taxon>
        <taxon>Dothideomycetes</taxon>
        <taxon>Dothideomycetidae</taxon>
        <taxon>Mycosphaerellales</taxon>
        <taxon>Mycosphaerellaceae</taxon>
        <taxon>Pseudocercospora</taxon>
    </lineage>
</organism>
<proteinExistence type="predicted"/>
<comment type="caution">
    <text evidence="2">The sequence shown here is derived from an EMBL/GenBank/DDBJ whole genome shotgun (WGS) entry which is preliminary data.</text>
</comment>
<keyword evidence="3" id="KW-1185">Reference proteome</keyword>
<evidence type="ECO:0000256" key="1">
    <source>
        <dbReference type="SAM" id="MobiDB-lite"/>
    </source>
</evidence>